<name>A0A2W5D4I9_9PSED</name>
<gene>
    <name evidence="3" type="ORF">DI599_00545</name>
</gene>
<dbReference type="Pfam" id="PF18946">
    <property type="entry name" value="Apex"/>
    <property type="match status" value="1"/>
</dbReference>
<dbReference type="Pfam" id="PF04717">
    <property type="entry name" value="Phage_base_V"/>
    <property type="match status" value="1"/>
</dbReference>
<comment type="caution">
    <text evidence="3">The sequence shown here is derived from an EMBL/GenBank/DDBJ whole genome shotgun (WGS) entry which is preliminary data.</text>
</comment>
<dbReference type="InterPro" id="IPR044033">
    <property type="entry name" value="GpV-like_apex"/>
</dbReference>
<evidence type="ECO:0000313" key="3">
    <source>
        <dbReference type="EMBL" id="PZP26681.1"/>
    </source>
</evidence>
<accession>A0A2W5D4I9</accession>
<dbReference type="InterPro" id="IPR013046">
    <property type="entry name" value="GpV/Gp45"/>
</dbReference>
<feature type="region of interest" description="Disordered" evidence="1">
    <location>
        <begin position="171"/>
        <end position="190"/>
    </location>
</feature>
<sequence>MNQFAELARLIENLVRLGTIAEVQVTPPRVRVQTGTLTTAWLPWLALRAGTAKEWDPPTVGEQVVLLSPSGVLSQGVAVTGLFSDENPANGDRAGLHRRTYPDGAVIEYDFLAHVLRAELPEGGVSHLVSTGGINIVGPINHQGDYTQQGDQHVTGTVTVSDDVIAAGISLNSHPHGGVQAGNSLSGGPR</sequence>
<dbReference type="AlphaFoldDB" id="A0A2W5D4I9"/>
<dbReference type="Proteomes" id="UP000249198">
    <property type="component" value="Unassembled WGS sequence"/>
</dbReference>
<dbReference type="Gene3D" id="2.40.50.230">
    <property type="entry name" value="Gp5 N-terminal domain"/>
    <property type="match status" value="1"/>
</dbReference>
<dbReference type="InterPro" id="IPR006531">
    <property type="entry name" value="Gp5/Vgr_OB"/>
</dbReference>
<dbReference type="RefSeq" id="WP_273228694.1">
    <property type="nucleotide sequence ID" value="NZ_QFOH01000001.1"/>
</dbReference>
<dbReference type="InterPro" id="IPR037026">
    <property type="entry name" value="Vgr_OB-fold_dom_sf"/>
</dbReference>
<dbReference type="EMBL" id="QFOH01000001">
    <property type="protein sequence ID" value="PZP26681.1"/>
    <property type="molecule type" value="Genomic_DNA"/>
</dbReference>
<evidence type="ECO:0000313" key="4">
    <source>
        <dbReference type="Proteomes" id="UP000249198"/>
    </source>
</evidence>
<protein>
    <submittedName>
        <fullName evidence="3">Phage baseplate assembly protein V</fullName>
    </submittedName>
</protein>
<feature type="domain" description="Gp5/Type VI secretion system Vgr protein OB-fold" evidence="2">
    <location>
        <begin position="17"/>
        <end position="83"/>
    </location>
</feature>
<dbReference type="NCBIfam" id="TIGR01644">
    <property type="entry name" value="phage_P2_V"/>
    <property type="match status" value="1"/>
</dbReference>
<evidence type="ECO:0000256" key="1">
    <source>
        <dbReference type="SAM" id="MobiDB-lite"/>
    </source>
</evidence>
<dbReference type="Gene3D" id="6.20.150.10">
    <property type="match status" value="1"/>
</dbReference>
<organism evidence="3 4">
    <name type="scientific">Pseudomonas kuykendallii</name>
    <dbReference type="NCBI Taxonomy" id="1007099"/>
    <lineage>
        <taxon>Bacteria</taxon>
        <taxon>Pseudomonadati</taxon>
        <taxon>Pseudomonadota</taxon>
        <taxon>Gammaproteobacteria</taxon>
        <taxon>Pseudomonadales</taxon>
        <taxon>Pseudomonadaceae</taxon>
        <taxon>Pseudomonas</taxon>
    </lineage>
</organism>
<proteinExistence type="predicted"/>
<reference evidence="3 4" key="1">
    <citation type="submission" date="2017-08" db="EMBL/GenBank/DDBJ databases">
        <title>Infants hospitalized years apart are colonized by the same room-sourced microbial strains.</title>
        <authorList>
            <person name="Brooks B."/>
            <person name="Olm M.R."/>
            <person name="Firek B.A."/>
            <person name="Baker R."/>
            <person name="Thomas B.C."/>
            <person name="Morowitz M.J."/>
            <person name="Banfield J.F."/>
        </authorList>
    </citation>
    <scope>NUCLEOTIDE SEQUENCE [LARGE SCALE GENOMIC DNA]</scope>
    <source>
        <strain evidence="3">S2_009_000_R2_77</strain>
    </source>
</reference>
<feature type="compositionally biased region" description="Polar residues" evidence="1">
    <location>
        <begin position="181"/>
        <end position="190"/>
    </location>
</feature>
<evidence type="ECO:0000259" key="2">
    <source>
        <dbReference type="Pfam" id="PF04717"/>
    </source>
</evidence>